<evidence type="ECO:0000313" key="2">
    <source>
        <dbReference type="Proteomes" id="UP000838412"/>
    </source>
</evidence>
<protein>
    <submittedName>
        <fullName evidence="1">Hypp463 protein</fullName>
    </submittedName>
</protein>
<name>A0A8J9YQV1_BRALA</name>
<reference evidence="1" key="1">
    <citation type="submission" date="2022-01" db="EMBL/GenBank/DDBJ databases">
        <authorList>
            <person name="Braso-Vives M."/>
        </authorList>
    </citation>
    <scope>NUCLEOTIDE SEQUENCE</scope>
</reference>
<proteinExistence type="predicted"/>
<sequence length="226" mass="26189">MSDFEARSQELTTGRFAEDFIFLTEMKDFVLSQVNSAGAEELPEITDAMKGTFYELSDGRKIQCFFPNGKRRLQECSSKEWLFVGFLGRKLPYEDIPTEVENLVWEKNTGLIAQLQTHRDILAYCSAEREAGGDWGNIIFMASQGALLHWRQLELHGDTVRDLSPRYYRDIRIHCGLLRHGERGDCFLHQRTIFLDYGDFSTTGKINRIEKYWETDTTEPEQPENA</sequence>
<evidence type="ECO:0000313" key="1">
    <source>
        <dbReference type="EMBL" id="CAH1232532.1"/>
    </source>
</evidence>
<dbReference type="Proteomes" id="UP000838412">
    <property type="component" value="Chromosome 1"/>
</dbReference>
<keyword evidence="2" id="KW-1185">Reference proteome</keyword>
<gene>
    <name evidence="1" type="primary">Hypp463</name>
    <name evidence="1" type="ORF">BLAG_LOCUS1618</name>
</gene>
<accession>A0A8J9YQV1</accession>
<dbReference type="OrthoDB" id="6091258at2759"/>
<dbReference type="AlphaFoldDB" id="A0A8J9YQV1"/>
<dbReference type="EMBL" id="OV696686">
    <property type="protein sequence ID" value="CAH1232532.1"/>
    <property type="molecule type" value="Genomic_DNA"/>
</dbReference>
<organism evidence="1 2">
    <name type="scientific">Branchiostoma lanceolatum</name>
    <name type="common">Common lancelet</name>
    <name type="synonym">Amphioxus lanceolatum</name>
    <dbReference type="NCBI Taxonomy" id="7740"/>
    <lineage>
        <taxon>Eukaryota</taxon>
        <taxon>Metazoa</taxon>
        <taxon>Chordata</taxon>
        <taxon>Cephalochordata</taxon>
        <taxon>Leptocardii</taxon>
        <taxon>Amphioxiformes</taxon>
        <taxon>Branchiostomatidae</taxon>
        <taxon>Branchiostoma</taxon>
    </lineage>
</organism>